<dbReference type="InterPro" id="IPR036271">
    <property type="entry name" value="Tet_transcr_reg_TetR-rel_C_sf"/>
</dbReference>
<keyword evidence="2" id="KW-0805">Transcription regulation</keyword>
<keyword evidence="1" id="KW-0678">Repressor</keyword>
<evidence type="ECO:0000256" key="3">
    <source>
        <dbReference type="ARBA" id="ARBA00023125"/>
    </source>
</evidence>
<accession>A0ABU1YRV5</accession>
<reference evidence="7 8" key="1">
    <citation type="submission" date="2023-07" db="EMBL/GenBank/DDBJ databases">
        <title>Sorghum-associated microbial communities from plants grown in Nebraska, USA.</title>
        <authorList>
            <person name="Schachtman D."/>
        </authorList>
    </citation>
    <scope>NUCLEOTIDE SEQUENCE [LARGE SCALE GENOMIC DNA]</scope>
    <source>
        <strain evidence="7 8">BE314</strain>
    </source>
</reference>
<dbReference type="InterPro" id="IPR009057">
    <property type="entry name" value="Homeodomain-like_sf"/>
</dbReference>
<dbReference type="InterPro" id="IPR023772">
    <property type="entry name" value="DNA-bd_HTH_TetR-type_CS"/>
</dbReference>
<evidence type="ECO:0000256" key="1">
    <source>
        <dbReference type="ARBA" id="ARBA00022491"/>
    </source>
</evidence>
<dbReference type="PANTHER" id="PTHR30055">
    <property type="entry name" value="HTH-TYPE TRANSCRIPTIONAL REGULATOR RUTR"/>
    <property type="match status" value="1"/>
</dbReference>
<gene>
    <name evidence="7" type="ORF">J2X20_004240</name>
</gene>
<name>A0ABU1YRV5_ROSSA</name>
<keyword evidence="3 5" id="KW-0238">DNA-binding</keyword>
<dbReference type="RefSeq" id="WP_310269028.1">
    <property type="nucleotide sequence ID" value="NZ_JAVDXU010000003.1"/>
</dbReference>
<dbReference type="PROSITE" id="PS50977">
    <property type="entry name" value="HTH_TETR_2"/>
    <property type="match status" value="1"/>
</dbReference>
<dbReference type="InterPro" id="IPR050109">
    <property type="entry name" value="HTH-type_TetR-like_transc_reg"/>
</dbReference>
<dbReference type="EMBL" id="JAVDXU010000003">
    <property type="protein sequence ID" value="MDR7271572.1"/>
    <property type="molecule type" value="Genomic_DNA"/>
</dbReference>
<sequence>MSKPRGSTSRLDKLLELASPGERGASRRAVLAHALPCFNARGIEAATIEELRQRSGQSVGTIYHHFGNKEGVAAALFFAGFDDQSRAIAERTLAAPDAHAVVVELVAAYVGWVTALPELAAYLFMARETIAQGLHGEALRERLEARYGPIDSRLAEGVRTGLITELPSELIPALVLGGAESYCRAWLAGRRRARPTAYAGLLAEAAWRGIAA</sequence>
<evidence type="ECO:0000256" key="2">
    <source>
        <dbReference type="ARBA" id="ARBA00023015"/>
    </source>
</evidence>
<feature type="domain" description="HTH tetR-type" evidence="6">
    <location>
        <begin position="24"/>
        <end position="84"/>
    </location>
</feature>
<evidence type="ECO:0000259" key="6">
    <source>
        <dbReference type="PROSITE" id="PS50977"/>
    </source>
</evidence>
<evidence type="ECO:0000313" key="8">
    <source>
        <dbReference type="Proteomes" id="UP001180453"/>
    </source>
</evidence>
<dbReference type="PROSITE" id="PS01081">
    <property type="entry name" value="HTH_TETR_1"/>
    <property type="match status" value="1"/>
</dbReference>
<feature type="DNA-binding region" description="H-T-H motif" evidence="5">
    <location>
        <begin position="47"/>
        <end position="66"/>
    </location>
</feature>
<dbReference type="Pfam" id="PF00440">
    <property type="entry name" value="TetR_N"/>
    <property type="match status" value="1"/>
</dbReference>
<protein>
    <submittedName>
        <fullName evidence="7">AcrR family transcriptional regulator</fullName>
    </submittedName>
</protein>
<keyword evidence="8" id="KW-1185">Reference proteome</keyword>
<dbReference type="SUPFAM" id="SSF46689">
    <property type="entry name" value="Homeodomain-like"/>
    <property type="match status" value="1"/>
</dbReference>
<proteinExistence type="predicted"/>
<evidence type="ECO:0000256" key="5">
    <source>
        <dbReference type="PROSITE-ProRule" id="PRU00335"/>
    </source>
</evidence>
<dbReference type="InterPro" id="IPR001647">
    <property type="entry name" value="HTH_TetR"/>
</dbReference>
<evidence type="ECO:0000313" key="7">
    <source>
        <dbReference type="EMBL" id="MDR7271572.1"/>
    </source>
</evidence>
<organism evidence="7 8">
    <name type="scientific">Roseateles saccharophilus</name>
    <name type="common">Pseudomonas saccharophila</name>
    <dbReference type="NCBI Taxonomy" id="304"/>
    <lineage>
        <taxon>Bacteria</taxon>
        <taxon>Pseudomonadati</taxon>
        <taxon>Pseudomonadota</taxon>
        <taxon>Betaproteobacteria</taxon>
        <taxon>Burkholderiales</taxon>
        <taxon>Sphaerotilaceae</taxon>
        <taxon>Roseateles</taxon>
    </lineage>
</organism>
<comment type="caution">
    <text evidence="7">The sequence shown here is derived from an EMBL/GenBank/DDBJ whole genome shotgun (WGS) entry which is preliminary data.</text>
</comment>
<dbReference type="PRINTS" id="PR00455">
    <property type="entry name" value="HTHTETR"/>
</dbReference>
<keyword evidence="4" id="KW-0804">Transcription</keyword>
<dbReference type="Gene3D" id="1.10.357.10">
    <property type="entry name" value="Tetracycline Repressor, domain 2"/>
    <property type="match status" value="1"/>
</dbReference>
<dbReference type="Proteomes" id="UP001180453">
    <property type="component" value="Unassembled WGS sequence"/>
</dbReference>
<evidence type="ECO:0000256" key="4">
    <source>
        <dbReference type="ARBA" id="ARBA00023163"/>
    </source>
</evidence>
<dbReference type="SUPFAM" id="SSF48498">
    <property type="entry name" value="Tetracyclin repressor-like, C-terminal domain"/>
    <property type="match status" value="1"/>
</dbReference>
<dbReference type="PANTHER" id="PTHR30055:SF187">
    <property type="entry name" value="TRANSCRIPTIONAL REGULATORY PROTEIN"/>
    <property type="match status" value="1"/>
</dbReference>